<evidence type="ECO:0000256" key="5">
    <source>
        <dbReference type="ARBA" id="ARBA00022490"/>
    </source>
</evidence>
<comment type="similarity">
    <text evidence="2">Belongs to the methyltransferase superfamily. L-isoaspartyl/D-aspartyl protein methyltransferase family.</text>
</comment>
<keyword evidence="7" id="KW-0808">Transferase</keyword>
<dbReference type="Pfam" id="PF01135">
    <property type="entry name" value="PCMT"/>
    <property type="match status" value="1"/>
</dbReference>
<organism evidence="13">
    <name type="scientific">Brevibacterium koreense</name>
    <dbReference type="NCBI Taxonomy" id="3140787"/>
    <lineage>
        <taxon>Bacteria</taxon>
        <taxon>Bacillati</taxon>
        <taxon>Actinomycetota</taxon>
        <taxon>Actinomycetes</taxon>
        <taxon>Micrococcales</taxon>
        <taxon>Brevibacteriaceae</taxon>
        <taxon>Brevibacterium</taxon>
    </lineage>
</organism>
<gene>
    <name evidence="13" type="ORF">AAFP32_11195</name>
</gene>
<evidence type="ECO:0000256" key="9">
    <source>
        <dbReference type="ARBA" id="ARBA00030757"/>
    </source>
</evidence>
<name>A0AAU7UJA3_9MICO</name>
<dbReference type="GO" id="GO:0032259">
    <property type="term" value="P:methylation"/>
    <property type="evidence" value="ECO:0007669"/>
    <property type="project" value="UniProtKB-KW"/>
</dbReference>
<dbReference type="InterPro" id="IPR000682">
    <property type="entry name" value="PCMT"/>
</dbReference>
<evidence type="ECO:0000256" key="1">
    <source>
        <dbReference type="ARBA" id="ARBA00004496"/>
    </source>
</evidence>
<dbReference type="CDD" id="cd02440">
    <property type="entry name" value="AdoMet_MTases"/>
    <property type="match status" value="1"/>
</dbReference>
<dbReference type="PANTHER" id="PTHR11579:SF0">
    <property type="entry name" value="PROTEIN-L-ISOASPARTATE(D-ASPARTATE) O-METHYLTRANSFERASE"/>
    <property type="match status" value="1"/>
</dbReference>
<dbReference type="AlphaFoldDB" id="A0AAU7UJA3"/>
<evidence type="ECO:0000256" key="4">
    <source>
        <dbReference type="ARBA" id="ARBA00013346"/>
    </source>
</evidence>
<evidence type="ECO:0000256" key="11">
    <source>
        <dbReference type="ARBA" id="ARBA00031350"/>
    </source>
</evidence>
<reference evidence="13" key="1">
    <citation type="submission" date="2024-06" db="EMBL/GenBank/DDBJ databases">
        <title>Brevibacterium koreense sp. nov., isolated from jogae-jeotgal, a Korean fermented seafood.</title>
        <authorList>
            <person name="Whon T.W."/>
            <person name="Nam S."/>
            <person name="Kim Y."/>
        </authorList>
    </citation>
    <scope>NUCLEOTIDE SEQUENCE</scope>
    <source>
        <strain evidence="13">CBA3109</strain>
    </source>
</reference>
<evidence type="ECO:0000313" key="13">
    <source>
        <dbReference type="EMBL" id="XBV88128.1"/>
    </source>
</evidence>
<dbReference type="InterPro" id="IPR029063">
    <property type="entry name" value="SAM-dependent_MTases_sf"/>
</dbReference>
<protein>
    <recommendedName>
        <fullName evidence="4">Protein-L-isoaspartate O-methyltransferase</fullName>
        <ecNumber evidence="3">2.1.1.77</ecNumber>
    </recommendedName>
    <alternativeName>
        <fullName evidence="11">L-isoaspartyl protein carboxyl methyltransferase</fullName>
    </alternativeName>
    <alternativeName>
        <fullName evidence="9">Protein L-isoaspartyl methyltransferase</fullName>
    </alternativeName>
    <alternativeName>
        <fullName evidence="10">Protein-beta-aspartate methyltransferase</fullName>
    </alternativeName>
</protein>
<dbReference type="RefSeq" id="WP_350269214.1">
    <property type="nucleotide sequence ID" value="NZ_CP158281.1"/>
</dbReference>
<dbReference type="EC" id="2.1.1.77" evidence="3"/>
<evidence type="ECO:0000256" key="3">
    <source>
        <dbReference type="ARBA" id="ARBA00011890"/>
    </source>
</evidence>
<evidence type="ECO:0000256" key="12">
    <source>
        <dbReference type="SAM" id="MobiDB-lite"/>
    </source>
</evidence>
<dbReference type="KEGG" id="bkr:AAFP32_11195"/>
<evidence type="ECO:0000256" key="10">
    <source>
        <dbReference type="ARBA" id="ARBA00031323"/>
    </source>
</evidence>
<comment type="subcellular location">
    <subcellularLocation>
        <location evidence="1">Cytoplasm</location>
    </subcellularLocation>
</comment>
<keyword evidence="5" id="KW-0963">Cytoplasm</keyword>
<accession>A0AAU7UJA3</accession>
<dbReference type="GO" id="GO:0004719">
    <property type="term" value="F:protein-L-isoaspartate (D-aspartate) O-methyltransferase activity"/>
    <property type="evidence" value="ECO:0007669"/>
    <property type="project" value="UniProtKB-EC"/>
</dbReference>
<keyword evidence="6" id="KW-0489">Methyltransferase</keyword>
<feature type="region of interest" description="Disordered" evidence="12">
    <location>
        <begin position="104"/>
        <end position="126"/>
    </location>
</feature>
<evidence type="ECO:0000256" key="8">
    <source>
        <dbReference type="ARBA" id="ARBA00022691"/>
    </source>
</evidence>
<evidence type="ECO:0000256" key="7">
    <source>
        <dbReference type="ARBA" id="ARBA00022679"/>
    </source>
</evidence>
<evidence type="ECO:0000256" key="6">
    <source>
        <dbReference type="ARBA" id="ARBA00022603"/>
    </source>
</evidence>
<dbReference type="Gene3D" id="3.40.50.150">
    <property type="entry name" value="Vaccinia Virus protein VP39"/>
    <property type="match status" value="1"/>
</dbReference>
<keyword evidence="8" id="KW-0949">S-adenosyl-L-methionine</keyword>
<proteinExistence type="inferred from homology"/>
<dbReference type="PANTHER" id="PTHR11579">
    <property type="entry name" value="PROTEIN-L-ISOASPARTATE O-METHYLTRANSFERASE"/>
    <property type="match status" value="1"/>
</dbReference>
<dbReference type="EMBL" id="CP158281">
    <property type="protein sequence ID" value="XBV88128.1"/>
    <property type="molecule type" value="Genomic_DNA"/>
</dbReference>
<dbReference type="GO" id="GO:0005737">
    <property type="term" value="C:cytoplasm"/>
    <property type="evidence" value="ECO:0007669"/>
    <property type="project" value="UniProtKB-SubCell"/>
</dbReference>
<evidence type="ECO:0000256" key="2">
    <source>
        <dbReference type="ARBA" id="ARBA00005369"/>
    </source>
</evidence>
<dbReference type="SUPFAM" id="SSF53335">
    <property type="entry name" value="S-adenosyl-L-methionine-dependent methyltransferases"/>
    <property type="match status" value="1"/>
</dbReference>
<sequence>MGTDRQPESLAEAFAQVPRELFLPEDERRFASSNVALQIGDGQMHSQPSTVADMLKLLGPRPGDRVLDLGSGSGWTSALLGVLVGPRGRVTGVERHRQLIERARASLGHGHSGAGRDAACRGHRIR</sequence>